<reference evidence="2 3" key="1">
    <citation type="journal article" date="2012" name="Genome Biol.">
        <title>Genome and low-iron response of an oceanic diatom adapted to chronic iron limitation.</title>
        <authorList>
            <person name="Lommer M."/>
            <person name="Specht M."/>
            <person name="Roy A.S."/>
            <person name="Kraemer L."/>
            <person name="Andreson R."/>
            <person name="Gutowska M.A."/>
            <person name="Wolf J."/>
            <person name="Bergner S.V."/>
            <person name="Schilhabel M.B."/>
            <person name="Klostermeier U.C."/>
            <person name="Beiko R.G."/>
            <person name="Rosenstiel P."/>
            <person name="Hippler M."/>
            <person name="Laroche J."/>
        </authorList>
    </citation>
    <scope>NUCLEOTIDE SEQUENCE [LARGE SCALE GENOMIC DNA]</scope>
    <source>
        <strain evidence="2 3">CCMP1005</strain>
    </source>
</reference>
<accession>K0R0I2</accession>
<name>K0R0I2_THAOC</name>
<organism evidence="2 3">
    <name type="scientific">Thalassiosira oceanica</name>
    <name type="common">Marine diatom</name>
    <dbReference type="NCBI Taxonomy" id="159749"/>
    <lineage>
        <taxon>Eukaryota</taxon>
        <taxon>Sar</taxon>
        <taxon>Stramenopiles</taxon>
        <taxon>Ochrophyta</taxon>
        <taxon>Bacillariophyta</taxon>
        <taxon>Coscinodiscophyceae</taxon>
        <taxon>Thalassiosirophycidae</taxon>
        <taxon>Thalassiosirales</taxon>
        <taxon>Thalassiosiraceae</taxon>
        <taxon>Thalassiosira</taxon>
    </lineage>
</organism>
<dbReference type="Proteomes" id="UP000266841">
    <property type="component" value="Unassembled WGS sequence"/>
</dbReference>
<comment type="caution">
    <text evidence="2">The sequence shown here is derived from an EMBL/GenBank/DDBJ whole genome shotgun (WGS) entry which is preliminary data.</text>
</comment>
<feature type="non-terminal residue" evidence="2">
    <location>
        <position position="145"/>
    </location>
</feature>
<proteinExistence type="predicted"/>
<evidence type="ECO:0000313" key="2">
    <source>
        <dbReference type="EMBL" id="EJK44249.1"/>
    </source>
</evidence>
<keyword evidence="3" id="KW-1185">Reference proteome</keyword>
<dbReference type="AlphaFoldDB" id="K0R0I2"/>
<dbReference type="EMBL" id="AGNL01049976">
    <property type="protein sequence ID" value="EJK44249.1"/>
    <property type="molecule type" value="Genomic_DNA"/>
</dbReference>
<gene>
    <name evidence="2" type="ORF">THAOC_37228</name>
</gene>
<sequence length="145" mass="16087">MRVAKEPTETNLADDLTKIVPYERKNMLLGPLLVDAPVDADGTLTGTLTETLTGTPPRDTIGTRDGGDMPGDNQLRRYYTFIRNNGKSIIVDSHAYLHISRKLVLLMVPRGSLQMSKHNGVKYEPSRTFTRDELCAITTDDILLG</sequence>
<protein>
    <submittedName>
        <fullName evidence="2">Uncharacterized protein</fullName>
    </submittedName>
</protein>
<evidence type="ECO:0000313" key="3">
    <source>
        <dbReference type="Proteomes" id="UP000266841"/>
    </source>
</evidence>
<feature type="region of interest" description="Disordered" evidence="1">
    <location>
        <begin position="46"/>
        <end position="69"/>
    </location>
</feature>
<feature type="compositionally biased region" description="Low complexity" evidence="1">
    <location>
        <begin position="46"/>
        <end position="55"/>
    </location>
</feature>
<evidence type="ECO:0000256" key="1">
    <source>
        <dbReference type="SAM" id="MobiDB-lite"/>
    </source>
</evidence>